<feature type="region of interest" description="Disordered" evidence="2">
    <location>
        <begin position="527"/>
        <end position="547"/>
    </location>
</feature>
<protein>
    <recommendedName>
        <fullName evidence="1">Protein TIC 214</fullName>
    </recommendedName>
    <alternativeName>
        <fullName evidence="1">Translocon at the inner envelope membrane of chloroplasts 214</fullName>
    </alternativeName>
</protein>
<name>A0A1B0PQF4_9MONI</name>
<keyword evidence="1" id="KW-0812">Transmembrane</keyword>
<proteinExistence type="inferred from homology"/>
<dbReference type="EMBL" id="KM817789">
    <property type="protein sequence ID" value="AJB98606.1"/>
    <property type="molecule type" value="Genomic_DNA"/>
</dbReference>
<geneLocation type="chloroplast" evidence="3"/>
<dbReference type="InterPro" id="IPR008896">
    <property type="entry name" value="TIC214"/>
</dbReference>
<keyword evidence="1 3" id="KW-0150">Chloroplast</keyword>
<feature type="region of interest" description="Disordered" evidence="2">
    <location>
        <begin position="687"/>
        <end position="708"/>
    </location>
</feature>
<feature type="transmembrane region" description="Helical" evidence="1">
    <location>
        <begin position="86"/>
        <end position="108"/>
    </location>
</feature>
<dbReference type="GO" id="GO:0009706">
    <property type="term" value="C:chloroplast inner membrane"/>
    <property type="evidence" value="ECO:0007669"/>
    <property type="project" value="UniProtKB-SubCell"/>
</dbReference>
<feature type="compositionally biased region" description="Polar residues" evidence="2">
    <location>
        <begin position="534"/>
        <end position="547"/>
    </location>
</feature>
<keyword evidence="1 3" id="KW-0934">Plastid</keyword>
<comment type="subcellular location">
    <subcellularLocation>
        <location evidence="1">Plastid</location>
        <location evidence="1">Chloroplast inner membrane</location>
    </subcellularLocation>
</comment>
<evidence type="ECO:0000256" key="1">
    <source>
        <dbReference type="RuleBase" id="RU364085"/>
    </source>
</evidence>
<dbReference type="GO" id="GO:0015031">
    <property type="term" value="P:protein transport"/>
    <property type="evidence" value="ECO:0007669"/>
    <property type="project" value="UniProtKB-KW"/>
</dbReference>
<accession>A0A1B0PQF4</accession>
<keyword evidence="1" id="KW-1001">Plastid inner membrane</keyword>
<comment type="subunit">
    <text evidence="1">Part of the Tic complex.</text>
</comment>
<keyword evidence="1" id="KW-0813">Transport</keyword>
<evidence type="ECO:0000256" key="2">
    <source>
        <dbReference type="SAM" id="MobiDB-lite"/>
    </source>
</evidence>
<feature type="transmembrane region" description="Helical" evidence="1">
    <location>
        <begin position="58"/>
        <end position="80"/>
    </location>
</feature>
<feature type="transmembrane region" description="Helical" evidence="1">
    <location>
        <begin position="168"/>
        <end position="189"/>
    </location>
</feature>
<keyword evidence="1" id="KW-0472">Membrane</keyword>
<gene>
    <name evidence="3" type="primary">ycf1</name>
    <name evidence="1" type="synonym">TIC214</name>
</gene>
<sequence>MITFESFRLLFPPLQVSVLAWISTTGPFVLFGFYYGFPTTLPIGISQILSIRSFLLEGSLGGTVSAIGSMTGQIMIFLSIYCSPLYIMLVKPHAVTLLVPLYMLFHWYRTKDPSKSKTLRPIHSITDARIRNIFIDGFIFQLLNPILLPSPALARMVNLFRFRHSNNVFFPISGILGWAGGHILFINLAKMLLVRMERDSPIPYVLIKRILHRTFSIIISTISSLHLGRSPVPLSTKKFTDEIVSHNQSLKNLQDELLWLHKPWPTSFFDQYRWNRPLRYIENSRFSRNGFVKERVSEYFFDKCLTDGKRRVSFTSLPGLSIFGKQLGNCTDTSDTSASVCDYSGEWIDTEKEERNALNNEFEDRIESVENGSTIRGAMEKRTGLYHNKGKILVKVYDPSLNGLSRAKVPTPKSPWLLSDLMGPKKKSTNDYAGGDAKRIRNRIRNWMSTKYQGLEREKFPLPWDPIPTSAQQRFLSIVRESEDPRIKEISNGIDPVGAGTQEFHTTWEHVFKLPFLEQAIFFSHSEREAEDSTPPNSRNISPNTFTESNASTRLGDVYFSAGETVSPTSRIEEMQKRLPRYNSILRFNRIDAVNTNTDIRQRKMKNLGFSLAKARVKRRIVKRFSKQSDFRRRLVKGSMRARRRKTMVWRMLQSGTHSPFFLRMMEIPTPFQTYSGVSGTIRSKINTPGIEEESISPPPRRERSKADRSAIAAGLDSSFVQSGRSILLIIQSNLRKYVVLPILIMGKNIGRILLFQPPEWNEDWTEWNREIHIKCTYDGVEFSDTHLPGRWFREGLQIKILYPLRLKPWHTRGGGYINLSGDEEEVQEDLPAPAKRRRVSFGYLTIWGYQTNLPFGDVKKQPSFWKPIGKELKKILIESFLPRIARISDASFKITNRFDDISGINTESTESGNDVSNSTRTTNQYLEGGGVGNLAAKAVPIGIGRSSGGNLLNKLEDQSELRFENIQDFGDDVVASVADETERIVEQSHLDKIEKHLILRGRDHKYYTNMGLVWKKQSIRIRQRLLQFRRAVAGLIQGWSHSINSLYNRIYRGISRRFISLIRSSVQLMVKLTKDLFRIFSETHQPSNIAKDGQDLRADHDWSVSPISQAYVFHRLRHTRSRIGLDLYSPVRYAKGEDWESLGNGGRVIPESGDPKWSGCIFIHSHLKNTEAQGLLEEPKTFNEKDWDGWLHRLNRYNPHSRIWYRIAPQEWKVGVKKHWDPEHNYPNERKEHNLRGEEEEYSAYPENPLLKRRISNISKRYRFNDPAYNFIDSTVNLDTKESPTRQYEKEEGILSNSHIRGIHKYSTSSGRKGSILQSRPDSNIDSDLMLWLVPDLAETKNVYAAESVLIPKASILQGRSRSSMKGKLGINSRYEGQEMESEELLLKERESHYHIFQWRWKSKALERGMQRIKNLASISSVMENEENITAFCDKMGIDADSSNRFFTEAKHEFLNQFLTVSAHRLPRVLDDQMLMYKMVSTLLKFRNRFEGRIDADVSSQCIPCLMTINNGERAFSDPYNLEDLSLPGRRRELRVLRSLMLEKQHADPDQWVRETEKYQEFNPSDRTRIIKRFLWPIHRLEDLACTNRFWFDANNGSRFTMLRIRMHPLN</sequence>
<dbReference type="PANTHER" id="PTHR33163:SF40">
    <property type="entry name" value="PROTEIN TIC 214"/>
    <property type="match status" value="1"/>
</dbReference>
<organism evidence="3">
    <name type="scientific">Botrychium ternatum</name>
    <dbReference type="NCBI Taxonomy" id="208695"/>
    <lineage>
        <taxon>Eukaryota</taxon>
        <taxon>Viridiplantae</taxon>
        <taxon>Streptophyta</taxon>
        <taxon>Embryophyta</taxon>
        <taxon>Tracheophyta</taxon>
        <taxon>Polypodiopsida</taxon>
        <taxon>Ophioglossidae</taxon>
        <taxon>Ophioglossales</taxon>
        <taxon>Ophioglossaceae</taxon>
        <taxon>Botrychioideae</taxon>
        <taxon>Botrychium</taxon>
    </lineage>
</organism>
<comment type="similarity">
    <text evidence="1">Belongs to the TIC214 family.</text>
</comment>
<reference evidence="3" key="1">
    <citation type="submission" date="2016-11" db="EMBL/GenBank/DDBJ databases">
        <title>The chloroplast genome sequences of Ophioglossaceae.</title>
        <authorList>
            <person name="Kim H.T."/>
            <person name="Kim K.-J."/>
        </authorList>
    </citation>
    <scope>NUCLEOTIDE SEQUENCE</scope>
</reference>
<comment type="function">
    <text evidence="1">Involved in protein precursor import into chloroplasts. May be part of an intermediate translocation complex acting as a protein-conducting channel at the inner envelope.</text>
</comment>
<keyword evidence="1" id="KW-0653">Protein transport</keyword>
<dbReference type="PANTHER" id="PTHR33163">
    <property type="entry name" value="PROTEIN TIC 214-RELATED"/>
    <property type="match status" value="1"/>
</dbReference>
<dbReference type="Pfam" id="PF05758">
    <property type="entry name" value="Ycf1"/>
    <property type="match status" value="3"/>
</dbReference>
<evidence type="ECO:0000313" key="3">
    <source>
        <dbReference type="EMBL" id="AJB98606.1"/>
    </source>
</evidence>
<keyword evidence="1" id="KW-1133">Transmembrane helix</keyword>
<feature type="transmembrane region" description="Helical" evidence="1">
    <location>
        <begin position="18"/>
        <end position="37"/>
    </location>
</feature>